<dbReference type="Pfam" id="PF12637">
    <property type="entry name" value="TSCPD"/>
    <property type="match status" value="1"/>
</dbReference>
<proteinExistence type="inferred from homology"/>
<dbReference type="RefSeq" id="WP_039630031.1">
    <property type="nucleotide sequence ID" value="NZ_AYSO01000011.1"/>
</dbReference>
<dbReference type="AlphaFoldDB" id="A0A0C1R424"/>
<keyword evidence="3" id="KW-0237">DNA synthesis</keyword>
<feature type="domain" description="TSCPD" evidence="6">
    <location>
        <begin position="4"/>
        <end position="78"/>
    </location>
</feature>
<evidence type="ECO:0000256" key="5">
    <source>
        <dbReference type="ARBA" id="ARBA00047754"/>
    </source>
</evidence>
<dbReference type="EMBL" id="AYSO01000011">
    <property type="protein sequence ID" value="KIE48297.1"/>
    <property type="molecule type" value="Genomic_DNA"/>
</dbReference>
<evidence type="ECO:0000313" key="7">
    <source>
        <dbReference type="EMBL" id="KIE48297.1"/>
    </source>
</evidence>
<dbReference type="InterPro" id="IPR023806">
    <property type="entry name" value="CHP03905"/>
</dbReference>
<evidence type="ECO:0000256" key="4">
    <source>
        <dbReference type="ARBA" id="ARBA00022741"/>
    </source>
</evidence>
<evidence type="ECO:0000256" key="3">
    <source>
        <dbReference type="ARBA" id="ARBA00022634"/>
    </source>
</evidence>
<comment type="catalytic activity">
    <reaction evidence="5">
        <text>a 2'-deoxyribonucleoside 5'-diphosphate + [thioredoxin]-disulfide + H2O = a ribonucleoside 5'-diphosphate + [thioredoxin]-dithiol</text>
        <dbReference type="Rhea" id="RHEA:23252"/>
        <dbReference type="Rhea" id="RHEA-COMP:10698"/>
        <dbReference type="Rhea" id="RHEA-COMP:10700"/>
        <dbReference type="ChEBI" id="CHEBI:15377"/>
        <dbReference type="ChEBI" id="CHEBI:29950"/>
        <dbReference type="ChEBI" id="CHEBI:50058"/>
        <dbReference type="ChEBI" id="CHEBI:57930"/>
        <dbReference type="ChEBI" id="CHEBI:73316"/>
        <dbReference type="EC" id="1.17.4.1"/>
    </reaction>
</comment>
<name>A0A0C1R424_9CLOT</name>
<sequence length="83" mass="9193">MEYTYKIKGCCATEVKFEVEDDKVKNVEFFRGCPGNTKGLAALLEGMEVNEVVKRLKGVPCKTSTSCPDQFATALEELVLNVK</sequence>
<keyword evidence="8" id="KW-1185">Reference proteome</keyword>
<dbReference type="InterPro" id="IPR024434">
    <property type="entry name" value="TSCPD_dom"/>
</dbReference>
<dbReference type="GO" id="GO:0000166">
    <property type="term" value="F:nucleotide binding"/>
    <property type="evidence" value="ECO:0007669"/>
    <property type="project" value="UniProtKB-KW"/>
</dbReference>
<gene>
    <name evidence="7" type="ORF">U732_3990</name>
</gene>
<protein>
    <recommendedName>
        <fullName evidence="2">ribonucleoside-diphosphate reductase</fullName>
        <ecNumber evidence="2">1.17.4.1</ecNumber>
    </recommendedName>
</protein>
<dbReference type="OrthoDB" id="9801525at2"/>
<evidence type="ECO:0000256" key="2">
    <source>
        <dbReference type="ARBA" id="ARBA00012274"/>
    </source>
</evidence>
<organism evidence="7 8">
    <name type="scientific">Clostridium argentinense CDC 2741</name>
    <dbReference type="NCBI Taxonomy" id="1418104"/>
    <lineage>
        <taxon>Bacteria</taxon>
        <taxon>Bacillati</taxon>
        <taxon>Bacillota</taxon>
        <taxon>Clostridia</taxon>
        <taxon>Eubacteriales</taxon>
        <taxon>Clostridiaceae</taxon>
        <taxon>Clostridium</taxon>
    </lineage>
</organism>
<comment type="similarity">
    <text evidence="1">Belongs to the ribonucleoside diphosphate reductase class-2 family.</text>
</comment>
<reference evidence="7 8" key="1">
    <citation type="journal article" date="2015" name="Infect. Genet. Evol.">
        <title>Genomic sequences of six botulinum neurotoxin-producing strains representing three clostridial species illustrate the mobility and diversity of botulinum neurotoxin genes.</title>
        <authorList>
            <person name="Smith T.J."/>
            <person name="Hill K.K."/>
            <person name="Xie G."/>
            <person name="Foley B.T."/>
            <person name="Williamson C.H."/>
            <person name="Foster J.T."/>
            <person name="Johnson S.L."/>
            <person name="Chertkov O."/>
            <person name="Teshima H."/>
            <person name="Gibbons H.S."/>
            <person name="Johnsky L.A."/>
            <person name="Karavis M.A."/>
            <person name="Smith L.A."/>
        </authorList>
    </citation>
    <scope>NUCLEOTIDE SEQUENCE [LARGE SCALE GENOMIC DNA]</scope>
    <source>
        <strain evidence="7 8">CDC 2741</strain>
    </source>
</reference>
<dbReference type="EC" id="1.17.4.1" evidence="2"/>
<accession>A0A0C1R424</accession>
<dbReference type="GO" id="GO:0071897">
    <property type="term" value="P:DNA biosynthetic process"/>
    <property type="evidence" value="ECO:0007669"/>
    <property type="project" value="UniProtKB-KW"/>
</dbReference>
<dbReference type="NCBIfam" id="TIGR03905">
    <property type="entry name" value="TIGR03905_4_Cys"/>
    <property type="match status" value="1"/>
</dbReference>
<evidence type="ECO:0000313" key="8">
    <source>
        <dbReference type="Proteomes" id="UP000031366"/>
    </source>
</evidence>
<dbReference type="GO" id="GO:0004748">
    <property type="term" value="F:ribonucleoside-diphosphate reductase activity, thioredoxin disulfide as acceptor"/>
    <property type="evidence" value="ECO:0007669"/>
    <property type="project" value="UniProtKB-EC"/>
</dbReference>
<evidence type="ECO:0000256" key="1">
    <source>
        <dbReference type="ARBA" id="ARBA00007405"/>
    </source>
</evidence>
<evidence type="ECO:0000259" key="6">
    <source>
        <dbReference type="Pfam" id="PF12637"/>
    </source>
</evidence>
<keyword evidence="4" id="KW-0547">Nucleotide-binding</keyword>
<comment type="caution">
    <text evidence="7">The sequence shown here is derived from an EMBL/GenBank/DDBJ whole genome shotgun (WGS) entry which is preliminary data.</text>
</comment>
<dbReference type="Proteomes" id="UP000031366">
    <property type="component" value="Unassembled WGS sequence"/>
</dbReference>